<evidence type="ECO:0000313" key="2">
    <source>
        <dbReference type="EMBL" id="TCO31195.1"/>
    </source>
</evidence>
<reference evidence="4" key="2">
    <citation type="journal article" date="2019" name="Int. J. Syst. Evol. Microbiol.">
        <title>The Global Catalogue of Microorganisms (GCM) 10K type strain sequencing project: providing services to taxonomists for standard genome sequencing and annotation.</title>
        <authorList>
            <consortium name="The Broad Institute Genomics Platform"/>
            <consortium name="The Broad Institute Genome Sequencing Center for Infectious Disease"/>
            <person name="Wu L."/>
            <person name="Ma J."/>
        </authorList>
    </citation>
    <scope>NUCLEOTIDE SEQUENCE [LARGE SCALE GENOMIC DNA]</scope>
    <source>
        <strain evidence="4">CGMCC 1.15644</strain>
    </source>
</reference>
<name>A0A4R2HMW9_9SPHI</name>
<reference evidence="1" key="1">
    <citation type="journal article" date="2014" name="Int. J. Syst. Evol. Microbiol.">
        <title>Complete genome of a new Firmicutes species belonging to the dominant human colonic microbiota ('Ruminococcus bicirculans') reveals two chromosomes and a selective capacity to utilize plant glucans.</title>
        <authorList>
            <consortium name="NISC Comparative Sequencing Program"/>
            <person name="Wegmann U."/>
            <person name="Louis P."/>
            <person name="Goesmann A."/>
            <person name="Henrissat B."/>
            <person name="Duncan S.H."/>
            <person name="Flint H.J."/>
        </authorList>
    </citation>
    <scope>NUCLEOTIDE SEQUENCE</scope>
    <source>
        <strain evidence="1">CGMCC 1.15644</strain>
    </source>
</reference>
<proteinExistence type="predicted"/>
<comment type="caution">
    <text evidence="2">The sequence shown here is derived from an EMBL/GenBank/DDBJ whole genome shotgun (WGS) entry which is preliminary data.</text>
</comment>
<dbReference type="AlphaFoldDB" id="A0A4R2HMW9"/>
<dbReference type="EMBL" id="BMJO01000001">
    <property type="protein sequence ID" value="GGE41494.1"/>
    <property type="molecule type" value="Genomic_DNA"/>
</dbReference>
<reference evidence="2 3" key="3">
    <citation type="submission" date="2019-03" db="EMBL/GenBank/DDBJ databases">
        <title>Genomic Encyclopedia of Type Strains, Phase IV (KMG-IV): sequencing the most valuable type-strain genomes for metagenomic binning, comparative biology and taxonomic classification.</title>
        <authorList>
            <person name="Goeker M."/>
        </authorList>
    </citation>
    <scope>NUCLEOTIDE SEQUENCE [LARGE SCALE GENOMIC DNA]</scope>
    <source>
        <strain evidence="2 3">DSM 103236</strain>
    </source>
</reference>
<dbReference type="Proteomes" id="UP000622648">
    <property type="component" value="Unassembled WGS sequence"/>
</dbReference>
<dbReference type="Proteomes" id="UP000295684">
    <property type="component" value="Unassembled WGS sequence"/>
</dbReference>
<evidence type="ECO:0000313" key="1">
    <source>
        <dbReference type="EMBL" id="GGE41494.1"/>
    </source>
</evidence>
<keyword evidence="4" id="KW-1185">Reference proteome</keyword>
<accession>A0A4R2HMW9</accession>
<gene>
    <name evidence="2" type="ORF">EV200_101643</name>
    <name evidence="1" type="ORF">GCM10011413_04220</name>
</gene>
<dbReference type="RefSeq" id="WP_132529333.1">
    <property type="nucleotide sequence ID" value="NZ_BMJO01000001.1"/>
</dbReference>
<reference evidence="1" key="4">
    <citation type="submission" date="2024-05" db="EMBL/GenBank/DDBJ databases">
        <authorList>
            <person name="Sun Q."/>
            <person name="Zhou Y."/>
        </authorList>
    </citation>
    <scope>NUCLEOTIDE SEQUENCE</scope>
    <source>
        <strain evidence="1">CGMCC 1.15644</strain>
    </source>
</reference>
<protein>
    <submittedName>
        <fullName evidence="2">Uncharacterized protein</fullName>
    </submittedName>
</protein>
<evidence type="ECO:0000313" key="4">
    <source>
        <dbReference type="Proteomes" id="UP000622648"/>
    </source>
</evidence>
<dbReference type="EMBL" id="SLWO01000001">
    <property type="protein sequence ID" value="TCO31195.1"/>
    <property type="molecule type" value="Genomic_DNA"/>
</dbReference>
<sequence>MSKTYETGHAKNVANFETLITYLTSYGATYNPSNDNINLSSLNDKAIAARAITKQVNELIAINSNWVAGRAEAFEPLNKLSTRIFNALKASNLSTAVIDNAATNHRKIQGRRASAKLTEEQKQQLAASGTVVNQVSASQQSFDSRLDTFEKQIQLLGTIPQYAPNEVELKVETLMNMYNNLLTKNRDVISKNAELSNVRLHRDQILYDPKTGMVALALNAKDYCKSVFGVNTPQYKQISGIIFKN</sequence>
<evidence type="ECO:0000313" key="3">
    <source>
        <dbReference type="Proteomes" id="UP000295684"/>
    </source>
</evidence>
<organism evidence="2 3">
    <name type="scientific">Pedobacter psychrotolerans</name>
    <dbReference type="NCBI Taxonomy" id="1843235"/>
    <lineage>
        <taxon>Bacteria</taxon>
        <taxon>Pseudomonadati</taxon>
        <taxon>Bacteroidota</taxon>
        <taxon>Sphingobacteriia</taxon>
        <taxon>Sphingobacteriales</taxon>
        <taxon>Sphingobacteriaceae</taxon>
        <taxon>Pedobacter</taxon>
    </lineage>
</organism>
<dbReference type="OrthoDB" id="749061at2"/>